<evidence type="ECO:0000256" key="1">
    <source>
        <dbReference type="SAM" id="Phobius"/>
    </source>
</evidence>
<proteinExistence type="predicted"/>
<name>A0A1E4SQN8_9ASCO</name>
<keyword evidence="3" id="KW-1185">Reference proteome</keyword>
<evidence type="ECO:0000313" key="3">
    <source>
        <dbReference type="Proteomes" id="UP000094285"/>
    </source>
</evidence>
<protein>
    <submittedName>
        <fullName evidence="2">Uncharacterized protein</fullName>
    </submittedName>
</protein>
<keyword evidence="1" id="KW-1133">Transmembrane helix</keyword>
<organism evidence="2 3">
    <name type="scientific">Suhomyces tanzawaensis NRRL Y-17324</name>
    <dbReference type="NCBI Taxonomy" id="984487"/>
    <lineage>
        <taxon>Eukaryota</taxon>
        <taxon>Fungi</taxon>
        <taxon>Dikarya</taxon>
        <taxon>Ascomycota</taxon>
        <taxon>Saccharomycotina</taxon>
        <taxon>Pichiomycetes</taxon>
        <taxon>Debaryomycetaceae</taxon>
        <taxon>Suhomyces</taxon>
    </lineage>
</organism>
<sequence>MLHFHTNLLSSKALALVRYFPSIYGTLIISYTRIFFFCAREPCIGWGLKLRSLFRDPTPSLRCISSGQSPVEQQPYHRCSKIAIPVSTNIIPRRVRI</sequence>
<gene>
    <name evidence="2" type="ORF">CANTADRAFT_122428</name>
</gene>
<evidence type="ECO:0000313" key="2">
    <source>
        <dbReference type="EMBL" id="ODV81826.1"/>
    </source>
</evidence>
<dbReference type="Proteomes" id="UP000094285">
    <property type="component" value="Unassembled WGS sequence"/>
</dbReference>
<dbReference type="GeneID" id="30980356"/>
<keyword evidence="1" id="KW-0472">Membrane</keyword>
<dbReference type="AlphaFoldDB" id="A0A1E4SQN8"/>
<accession>A0A1E4SQN8</accession>
<dbReference type="EMBL" id="KV453909">
    <property type="protein sequence ID" value="ODV81826.1"/>
    <property type="molecule type" value="Genomic_DNA"/>
</dbReference>
<reference evidence="3" key="1">
    <citation type="submission" date="2016-05" db="EMBL/GenBank/DDBJ databases">
        <title>Comparative genomics of biotechnologically important yeasts.</title>
        <authorList>
            <consortium name="DOE Joint Genome Institute"/>
            <person name="Riley R."/>
            <person name="Haridas S."/>
            <person name="Wolfe K.H."/>
            <person name="Lopes M.R."/>
            <person name="Hittinger C.T."/>
            <person name="Goker M."/>
            <person name="Salamov A."/>
            <person name="Wisecaver J."/>
            <person name="Long T.M."/>
            <person name="Aerts A.L."/>
            <person name="Barry K."/>
            <person name="Choi C."/>
            <person name="Clum A."/>
            <person name="Coughlan A.Y."/>
            <person name="Deshpande S."/>
            <person name="Douglass A.P."/>
            <person name="Hanson S.J."/>
            <person name="Klenk H.-P."/>
            <person name="Labutti K."/>
            <person name="Lapidus A."/>
            <person name="Lindquist E."/>
            <person name="Lipzen A."/>
            <person name="Meier-Kolthoff J.P."/>
            <person name="Ohm R.A."/>
            <person name="Otillar R.P."/>
            <person name="Pangilinan J."/>
            <person name="Peng Y."/>
            <person name="Rokas A."/>
            <person name="Rosa C.A."/>
            <person name="Scheuner C."/>
            <person name="Sibirny A.A."/>
            <person name="Slot J.C."/>
            <person name="Stielow J.B."/>
            <person name="Sun H."/>
            <person name="Kurtzman C.P."/>
            <person name="Blackwell M."/>
            <person name="Grigoriev I.V."/>
            <person name="Jeffries T.W."/>
        </authorList>
    </citation>
    <scope>NUCLEOTIDE SEQUENCE [LARGE SCALE GENOMIC DNA]</scope>
    <source>
        <strain evidence="3">NRRL Y-17324</strain>
    </source>
</reference>
<feature type="transmembrane region" description="Helical" evidence="1">
    <location>
        <begin position="20"/>
        <end position="39"/>
    </location>
</feature>
<dbReference type="RefSeq" id="XP_020066948.1">
    <property type="nucleotide sequence ID" value="XM_020206219.1"/>
</dbReference>
<keyword evidence="1" id="KW-0812">Transmembrane</keyword>